<dbReference type="PANTHER" id="PTHR34220">
    <property type="entry name" value="SENSOR HISTIDINE KINASE YPDA"/>
    <property type="match status" value="1"/>
</dbReference>
<protein>
    <submittedName>
        <fullName evidence="3">Histidine kinase</fullName>
    </submittedName>
</protein>
<dbReference type="InterPro" id="IPR036890">
    <property type="entry name" value="HATPase_C_sf"/>
</dbReference>
<dbReference type="RefSeq" id="WP_200972965.1">
    <property type="nucleotide sequence ID" value="NZ_CP065592.1"/>
</dbReference>
<feature type="transmembrane region" description="Helical" evidence="1">
    <location>
        <begin position="20"/>
        <end position="42"/>
    </location>
</feature>
<dbReference type="Proteomes" id="UP000594873">
    <property type="component" value="Chromosome"/>
</dbReference>
<proteinExistence type="predicted"/>
<dbReference type="EMBL" id="CP065592">
    <property type="protein sequence ID" value="QPQ56105.1"/>
    <property type="molecule type" value="Genomic_DNA"/>
</dbReference>
<gene>
    <name evidence="3" type="ORF">IC614_05935</name>
</gene>
<reference evidence="3 4" key="1">
    <citation type="submission" date="2020-11" db="EMBL/GenBank/DDBJ databases">
        <title>Genome seq and assembly of Sphingosinicella sp.</title>
        <authorList>
            <person name="Chhetri G."/>
        </authorList>
    </citation>
    <scope>NUCLEOTIDE SEQUENCE [LARGE SCALE GENOMIC DNA]</scope>
    <source>
        <strain evidence="3 4">UDD2</strain>
    </source>
</reference>
<keyword evidence="1" id="KW-1133">Transmembrane helix</keyword>
<dbReference type="PANTHER" id="PTHR34220:SF7">
    <property type="entry name" value="SENSOR HISTIDINE KINASE YPDA"/>
    <property type="match status" value="1"/>
</dbReference>
<dbReference type="Gene3D" id="3.30.565.10">
    <property type="entry name" value="Histidine kinase-like ATPase, C-terminal domain"/>
    <property type="match status" value="1"/>
</dbReference>
<evidence type="ECO:0000256" key="1">
    <source>
        <dbReference type="SAM" id="Phobius"/>
    </source>
</evidence>
<dbReference type="InterPro" id="IPR050640">
    <property type="entry name" value="Bact_2-comp_sensor_kinase"/>
</dbReference>
<dbReference type="SUPFAM" id="SSF55874">
    <property type="entry name" value="ATPase domain of HSP90 chaperone/DNA topoisomerase II/histidine kinase"/>
    <property type="match status" value="1"/>
</dbReference>
<dbReference type="GO" id="GO:0016020">
    <property type="term" value="C:membrane"/>
    <property type="evidence" value="ECO:0007669"/>
    <property type="project" value="InterPro"/>
</dbReference>
<keyword evidence="1" id="KW-0472">Membrane</keyword>
<name>A0A7T2GLK6_9SPHN</name>
<dbReference type="Pfam" id="PF06580">
    <property type="entry name" value="His_kinase"/>
    <property type="match status" value="1"/>
</dbReference>
<evidence type="ECO:0000313" key="4">
    <source>
        <dbReference type="Proteomes" id="UP000594873"/>
    </source>
</evidence>
<feature type="domain" description="Signal transduction histidine kinase internal region" evidence="2">
    <location>
        <begin position="167"/>
        <end position="246"/>
    </location>
</feature>
<dbReference type="KEGG" id="sflv:IC614_05935"/>
<feature type="transmembrane region" description="Helical" evidence="1">
    <location>
        <begin position="48"/>
        <end position="69"/>
    </location>
</feature>
<evidence type="ECO:0000259" key="2">
    <source>
        <dbReference type="Pfam" id="PF06580"/>
    </source>
</evidence>
<organism evidence="3 4">
    <name type="scientific">Allosphingosinicella flava</name>
    <dbReference type="NCBI Taxonomy" id="2771430"/>
    <lineage>
        <taxon>Bacteria</taxon>
        <taxon>Pseudomonadati</taxon>
        <taxon>Pseudomonadota</taxon>
        <taxon>Alphaproteobacteria</taxon>
        <taxon>Sphingomonadales</taxon>
        <taxon>Sphingomonadaceae</taxon>
        <taxon>Allosphingosinicella</taxon>
    </lineage>
</organism>
<keyword evidence="3" id="KW-0808">Transferase</keyword>
<dbReference type="InterPro" id="IPR010559">
    <property type="entry name" value="Sig_transdc_His_kin_internal"/>
</dbReference>
<evidence type="ECO:0000313" key="3">
    <source>
        <dbReference type="EMBL" id="QPQ56105.1"/>
    </source>
</evidence>
<feature type="transmembrane region" description="Helical" evidence="1">
    <location>
        <begin position="124"/>
        <end position="143"/>
    </location>
</feature>
<keyword evidence="3" id="KW-0418">Kinase</keyword>
<feature type="transmembrane region" description="Helical" evidence="1">
    <location>
        <begin position="76"/>
        <end position="98"/>
    </location>
</feature>
<accession>A0A7T2GLK6</accession>
<dbReference type="AlphaFoldDB" id="A0A7T2GLK6"/>
<keyword evidence="1" id="KW-0812">Transmembrane</keyword>
<dbReference type="GO" id="GO:0000155">
    <property type="term" value="F:phosphorelay sensor kinase activity"/>
    <property type="evidence" value="ECO:0007669"/>
    <property type="project" value="InterPro"/>
</dbReference>
<sequence>MMTSRKLDITPPKAREAAQLTVILWLVVVAVITPGNLLAGQVQSVPEFLNIIMGFASSVLLAGLLYAGLRAVAGKPLWLGIAVLALVVTATSTLQMLADFASQYFLHATFENHRLPEDTAQSRLVVTSFYWILCACNVALLWVSSAAHTIKMHEVELARSQAAALQAELNMLRMQLNPHFMSNSLNVIAALIQSGARDEAYRMTDRLSHFLRTSADVEGLETELIDELELIESYCEVERARFGERLDICIDHDAGAERALVPNFILQPLVENAMKYGVQSSAGLVSIRVEARLEGEELLLSVENEAEEGIVRPKAQSGGVGLANVRSRLALLFGNDAMLSTEVLEKGFRAVIRLPYRAEDEAETRRAA</sequence>
<keyword evidence="4" id="KW-1185">Reference proteome</keyword>